<keyword evidence="3" id="KW-1185">Reference proteome</keyword>
<dbReference type="Gene3D" id="3.40.50.1110">
    <property type="entry name" value="SGNH hydrolase"/>
    <property type="match status" value="1"/>
</dbReference>
<dbReference type="PANTHER" id="PTHR30383">
    <property type="entry name" value="THIOESTERASE 1/PROTEASE 1/LYSOPHOSPHOLIPASE L1"/>
    <property type="match status" value="1"/>
</dbReference>
<reference evidence="2 3" key="1">
    <citation type="submission" date="2020-04" db="EMBL/GenBank/DDBJ databases">
        <authorList>
            <person name="Klaysubun C."/>
            <person name="Duangmal K."/>
            <person name="Lipun K."/>
        </authorList>
    </citation>
    <scope>NUCLEOTIDE SEQUENCE [LARGE SCALE GENOMIC DNA]</scope>
    <source>
        <strain evidence="2 3">JCM 11839</strain>
    </source>
</reference>
<dbReference type="PANTHER" id="PTHR30383:SF5">
    <property type="entry name" value="SGNH HYDROLASE-TYPE ESTERASE DOMAIN-CONTAINING PROTEIN"/>
    <property type="match status" value="1"/>
</dbReference>
<dbReference type="InterPro" id="IPR036514">
    <property type="entry name" value="SGNH_hydro_sf"/>
</dbReference>
<dbReference type="Proteomes" id="UP001296706">
    <property type="component" value="Unassembled WGS sequence"/>
</dbReference>
<evidence type="ECO:0000313" key="3">
    <source>
        <dbReference type="Proteomes" id="UP001296706"/>
    </source>
</evidence>
<keyword evidence="2" id="KW-0378">Hydrolase</keyword>
<organism evidence="2 3">
    <name type="scientific">Pseudonocardia xinjiangensis</name>
    <dbReference type="NCBI Taxonomy" id="75289"/>
    <lineage>
        <taxon>Bacteria</taxon>
        <taxon>Bacillati</taxon>
        <taxon>Actinomycetota</taxon>
        <taxon>Actinomycetes</taxon>
        <taxon>Pseudonocardiales</taxon>
        <taxon>Pseudonocardiaceae</taxon>
        <taxon>Pseudonocardia</taxon>
    </lineage>
</organism>
<feature type="domain" description="SGNH hydrolase-type esterase" evidence="1">
    <location>
        <begin position="11"/>
        <end position="196"/>
    </location>
</feature>
<protein>
    <submittedName>
        <fullName evidence="2">SGNH/GDSL hydrolase family protein</fullName>
    </submittedName>
</protein>
<accession>A0ABX1RNU4</accession>
<gene>
    <name evidence="2" type="ORF">HF577_27980</name>
</gene>
<comment type="caution">
    <text evidence="2">The sequence shown here is derived from an EMBL/GenBank/DDBJ whole genome shotgun (WGS) entry which is preliminary data.</text>
</comment>
<evidence type="ECO:0000313" key="2">
    <source>
        <dbReference type="EMBL" id="NMH80918.1"/>
    </source>
</evidence>
<dbReference type="RefSeq" id="WP_169398965.1">
    <property type="nucleotide sequence ID" value="NZ_BAAAJH010000011.1"/>
</dbReference>
<dbReference type="Pfam" id="PF13472">
    <property type="entry name" value="Lipase_GDSL_2"/>
    <property type="match status" value="1"/>
</dbReference>
<evidence type="ECO:0000259" key="1">
    <source>
        <dbReference type="Pfam" id="PF13472"/>
    </source>
</evidence>
<dbReference type="InterPro" id="IPR013830">
    <property type="entry name" value="SGNH_hydro"/>
</dbReference>
<dbReference type="InterPro" id="IPR051532">
    <property type="entry name" value="Ester_Hydrolysis_Enzymes"/>
</dbReference>
<proteinExistence type="predicted"/>
<dbReference type="SUPFAM" id="SSF52266">
    <property type="entry name" value="SGNH hydrolase"/>
    <property type="match status" value="1"/>
</dbReference>
<dbReference type="EMBL" id="JAAXKY010000121">
    <property type="protein sequence ID" value="NMH80918.1"/>
    <property type="molecule type" value="Genomic_DNA"/>
</dbReference>
<dbReference type="GO" id="GO:0016787">
    <property type="term" value="F:hydrolase activity"/>
    <property type="evidence" value="ECO:0007669"/>
    <property type="project" value="UniProtKB-KW"/>
</dbReference>
<sequence length="207" mass="22720">MQLEGARTVVFAGDSVTDCGHTGDPPRHLGHGYVRLVDDALATVLGASAPRVVNSGTSGNRLVDLERRWQADVIDQRPDVVSVLIGVNDTWRRYDRGMLSLTTEFEARYDRMLGALVEATHARLVLVEPFLVPVDDDQPAWRADLDPKIDAVHRLAEKWSATLVSADREMRERARVVGAAALADDGVHPTDLGHKVLADLWLDTVLG</sequence>
<name>A0ABX1RNU4_9PSEU</name>
<dbReference type="CDD" id="cd01834">
    <property type="entry name" value="SGNH_hydrolase_like_2"/>
    <property type="match status" value="1"/>
</dbReference>